<dbReference type="SUPFAM" id="SSF51182">
    <property type="entry name" value="RmlC-like cupins"/>
    <property type="match status" value="1"/>
</dbReference>
<evidence type="ECO:0000256" key="3">
    <source>
        <dbReference type="PIRSR" id="PIRSR600888-1"/>
    </source>
</evidence>
<dbReference type="InterPro" id="IPR011051">
    <property type="entry name" value="RmlC_Cupin_sf"/>
</dbReference>
<dbReference type="UniPathway" id="UPA00124"/>
<dbReference type="Gene3D" id="3.40.50.720">
    <property type="entry name" value="NAD(P)-binding Rossmann-like Domain"/>
    <property type="match status" value="1"/>
</dbReference>
<organism evidence="7 8">
    <name type="scientific">Bifidobacterium choloepi</name>
    <dbReference type="NCBI Taxonomy" id="2614131"/>
    <lineage>
        <taxon>Bacteria</taxon>
        <taxon>Bacillati</taxon>
        <taxon>Actinomycetota</taxon>
        <taxon>Actinomycetes</taxon>
        <taxon>Bifidobacteriales</taxon>
        <taxon>Bifidobacteriaceae</taxon>
        <taxon>Bifidobacterium</taxon>
    </lineage>
</organism>
<comment type="similarity">
    <text evidence="1">Belongs to the dTDP-4-dehydrorhamnose 3,5-epimerase family.</text>
</comment>
<dbReference type="InterPro" id="IPR000888">
    <property type="entry name" value="RmlC-like"/>
</dbReference>
<evidence type="ECO:0000313" key="7">
    <source>
        <dbReference type="EMBL" id="NEG70349.1"/>
    </source>
</evidence>
<evidence type="ECO:0000313" key="8">
    <source>
        <dbReference type="Proteomes" id="UP000469292"/>
    </source>
</evidence>
<dbReference type="InterPro" id="IPR005913">
    <property type="entry name" value="dTDP_dehydrorham_reduct"/>
</dbReference>
<comment type="function">
    <text evidence="5">Catalyzes the reduction of dTDP-6-deoxy-L-lyxo-4-hexulose to yield dTDP-L-rhamnose.</text>
</comment>
<dbReference type="CDD" id="cd05254">
    <property type="entry name" value="dTDP_HR_like_SDR_e"/>
    <property type="match status" value="1"/>
</dbReference>
<feature type="active site" description="Proton acceptor" evidence="3">
    <location>
        <position position="69"/>
    </location>
</feature>
<dbReference type="Gene3D" id="3.90.25.10">
    <property type="entry name" value="UDP-galactose 4-epimerase, domain 1"/>
    <property type="match status" value="1"/>
</dbReference>
<dbReference type="AlphaFoldDB" id="A0A6I5N3U9"/>
<dbReference type="GO" id="GO:0019305">
    <property type="term" value="P:dTDP-rhamnose biosynthetic process"/>
    <property type="evidence" value="ECO:0007669"/>
    <property type="project" value="UniProtKB-UniPathway"/>
</dbReference>
<sequence length="481" mass="53745">MEFEKELKVTETNIPGLLVFDLPVYGDNRGWFKENWQRAKMMELGLPDFGPVQNNISFNATRGVTRGIHAEPWDKFISVATGEIFGAWVDLRPGNTFGQVFTTRLDPSRAIYVPRGVGNSFQALEDGTAYTYLVNAHWSFEQKKTYTFVNLADPELGIQWPIPLDQCELSEADLHHPMLKDAKPMEQKRTLVTGANGQLGHAIRKYVADHDRKGFEFTDIDEFDFSNPAAYEQYDWSLYGTIINAGAFTAVDKAETEEGRKLAWKANAQGPALLARVAQEHHITLVHVSSDYVFDGTVDEHKETEEFSPLGVYGQTKAAGDIAVANTAKHYILRSSWVIGDGHNFVKTMMNLSKRVADPDDNLDQVTVVDDQFGRLTFTDEMTRAIFHLLDSNAPYGTYNLTGSGSIANWADIAAKVFDATNGNGDAVKPISTSEYFLNANDPISPRPIHSALDLSKIRETNFMPKNWEAELVKYISTANI</sequence>
<dbReference type="InterPro" id="IPR014710">
    <property type="entry name" value="RmlC-like_jellyroll"/>
</dbReference>
<dbReference type="RefSeq" id="WP_163227948.1">
    <property type="nucleotide sequence ID" value="NZ_VYSG01000003.1"/>
</dbReference>
<dbReference type="InterPro" id="IPR036291">
    <property type="entry name" value="NAD(P)-bd_dom_sf"/>
</dbReference>
<dbReference type="EMBL" id="VYSG01000003">
    <property type="protein sequence ID" value="NEG70349.1"/>
    <property type="molecule type" value="Genomic_DNA"/>
</dbReference>
<evidence type="ECO:0000256" key="1">
    <source>
        <dbReference type="ARBA" id="ARBA00010154"/>
    </source>
</evidence>
<feature type="domain" description="RmlD-like substrate binding" evidence="6">
    <location>
        <begin position="189"/>
        <end position="478"/>
    </location>
</feature>
<reference evidence="7 8" key="1">
    <citation type="submission" date="2019-09" db="EMBL/GenBank/DDBJ databases">
        <title>Phylogenetic characterization of a novel taxon of the genus Bifidobacterium: Bifidobacterium choloepi sp. nov.</title>
        <authorList>
            <person name="Modesto M."/>
            <person name="Satti M."/>
        </authorList>
    </citation>
    <scope>NUCLEOTIDE SEQUENCE [LARGE SCALE GENOMIC DNA]</scope>
    <source>
        <strain evidence="7 8">BRDM6</strain>
    </source>
</reference>
<dbReference type="Proteomes" id="UP000469292">
    <property type="component" value="Unassembled WGS sequence"/>
</dbReference>
<dbReference type="CDD" id="cd00438">
    <property type="entry name" value="cupin_RmlC"/>
    <property type="match status" value="1"/>
</dbReference>
<comment type="similarity">
    <text evidence="2 5">Belongs to the dTDP-4-dehydrorhamnose reductase family.</text>
</comment>
<dbReference type="Gene3D" id="2.60.120.10">
    <property type="entry name" value="Jelly Rolls"/>
    <property type="match status" value="1"/>
</dbReference>
<dbReference type="EC" id="1.1.1.133" evidence="5"/>
<dbReference type="InterPro" id="IPR029903">
    <property type="entry name" value="RmlD-like-bd"/>
</dbReference>
<keyword evidence="5" id="KW-0560">Oxidoreductase</keyword>
<dbReference type="PANTHER" id="PTHR10491:SF4">
    <property type="entry name" value="METHIONINE ADENOSYLTRANSFERASE 2 SUBUNIT BETA"/>
    <property type="match status" value="1"/>
</dbReference>
<keyword evidence="5" id="KW-0521">NADP</keyword>
<dbReference type="SUPFAM" id="SSF51735">
    <property type="entry name" value="NAD(P)-binding Rossmann-fold domains"/>
    <property type="match status" value="1"/>
</dbReference>
<dbReference type="GO" id="GO:0008831">
    <property type="term" value="F:dTDP-4-dehydrorhamnose reductase activity"/>
    <property type="evidence" value="ECO:0007669"/>
    <property type="project" value="UniProtKB-EC"/>
</dbReference>
<comment type="pathway">
    <text evidence="5">Carbohydrate biosynthesis; dTDP-L-rhamnose biosynthesis.</text>
</comment>
<feature type="active site" description="Proton donor" evidence="3">
    <location>
        <position position="132"/>
    </location>
</feature>
<proteinExistence type="inferred from homology"/>
<dbReference type="GO" id="GO:0008830">
    <property type="term" value="F:dTDP-4-dehydrorhamnose 3,5-epimerase activity"/>
    <property type="evidence" value="ECO:0007669"/>
    <property type="project" value="InterPro"/>
</dbReference>
<evidence type="ECO:0000256" key="2">
    <source>
        <dbReference type="ARBA" id="ARBA00010944"/>
    </source>
</evidence>
<gene>
    <name evidence="7" type="ORF">F6S87_07040</name>
</gene>
<evidence type="ECO:0000259" key="6">
    <source>
        <dbReference type="Pfam" id="PF04321"/>
    </source>
</evidence>
<evidence type="ECO:0000256" key="5">
    <source>
        <dbReference type="RuleBase" id="RU364082"/>
    </source>
</evidence>
<evidence type="ECO:0000256" key="4">
    <source>
        <dbReference type="PIRSR" id="PIRSR600888-3"/>
    </source>
</evidence>
<protein>
    <recommendedName>
        <fullName evidence="5">dTDP-4-dehydrorhamnose reductase</fullName>
        <ecNumber evidence="5">1.1.1.133</ecNumber>
    </recommendedName>
</protein>
<feature type="site" description="Participates in a stacking interaction with the thymidine ring of dTDP-4-oxo-6-deoxyglucose" evidence="4">
    <location>
        <position position="138"/>
    </location>
</feature>
<dbReference type="PANTHER" id="PTHR10491">
    <property type="entry name" value="DTDP-4-DEHYDRORHAMNOSE REDUCTASE"/>
    <property type="match status" value="1"/>
</dbReference>
<comment type="caution">
    <text evidence="7">The sequence shown here is derived from an EMBL/GenBank/DDBJ whole genome shotgun (WGS) entry which is preliminary data.</text>
</comment>
<keyword evidence="8" id="KW-1185">Reference proteome</keyword>
<dbReference type="Pfam" id="PF00908">
    <property type="entry name" value="dTDP_sugar_isom"/>
    <property type="match status" value="1"/>
</dbReference>
<name>A0A6I5N3U9_9BIFI</name>
<accession>A0A6I5N3U9</accession>
<dbReference type="Pfam" id="PF04321">
    <property type="entry name" value="RmlD_sub_bind"/>
    <property type="match status" value="1"/>
</dbReference>